<evidence type="ECO:0000313" key="3">
    <source>
        <dbReference type="Proteomes" id="UP000642920"/>
    </source>
</evidence>
<keyword evidence="1" id="KW-0732">Signal</keyword>
<name>A0A937AGD9_9BACT</name>
<reference evidence="2" key="1">
    <citation type="submission" date="2021-01" db="EMBL/GenBank/DDBJ databases">
        <title>Marivirga sp. nov., isolated from intertidal surface sediments.</title>
        <authorList>
            <person name="Zhang M."/>
        </authorList>
    </citation>
    <scope>NUCLEOTIDE SEQUENCE</scope>
    <source>
        <strain evidence="2">SM1354</strain>
    </source>
</reference>
<dbReference type="RefSeq" id="WP_201919384.1">
    <property type="nucleotide sequence ID" value="NZ_JAERQG010000002.1"/>
</dbReference>
<organism evidence="2 3">
    <name type="scientific">Marivirga atlantica</name>
    <dbReference type="NCBI Taxonomy" id="1548457"/>
    <lineage>
        <taxon>Bacteria</taxon>
        <taxon>Pseudomonadati</taxon>
        <taxon>Bacteroidota</taxon>
        <taxon>Cytophagia</taxon>
        <taxon>Cytophagales</taxon>
        <taxon>Marivirgaceae</taxon>
        <taxon>Marivirga</taxon>
    </lineage>
</organism>
<protein>
    <submittedName>
        <fullName evidence="2">Uncharacterized protein</fullName>
    </submittedName>
</protein>
<proteinExistence type="predicted"/>
<gene>
    <name evidence="2" type="ORF">JKP34_07475</name>
</gene>
<comment type="caution">
    <text evidence="2">The sequence shown here is derived from an EMBL/GenBank/DDBJ whole genome shotgun (WGS) entry which is preliminary data.</text>
</comment>
<sequence length="127" mass="14242">MKNLKTIGKAGIITLIMCVFFSANLMANGTSGEEGKKEKVKKSVEVEKLIAEIQKNEEFELFDEMLKEEGIIDCSNDTKVTILDANGELVYEGSQAGISITDKKLKKYVERADFLINVDNTAYYMIF</sequence>
<keyword evidence="3" id="KW-1185">Reference proteome</keyword>
<dbReference type="EMBL" id="JAERQG010000002">
    <property type="protein sequence ID" value="MBL0765084.1"/>
    <property type="molecule type" value="Genomic_DNA"/>
</dbReference>
<dbReference type="Proteomes" id="UP000642920">
    <property type="component" value="Unassembled WGS sequence"/>
</dbReference>
<accession>A0A937AGD9</accession>
<feature type="chain" id="PRO_5036690550" evidence="1">
    <location>
        <begin position="28"/>
        <end position="127"/>
    </location>
</feature>
<evidence type="ECO:0000256" key="1">
    <source>
        <dbReference type="SAM" id="SignalP"/>
    </source>
</evidence>
<dbReference type="AlphaFoldDB" id="A0A937AGD9"/>
<feature type="signal peptide" evidence="1">
    <location>
        <begin position="1"/>
        <end position="27"/>
    </location>
</feature>
<evidence type="ECO:0000313" key="2">
    <source>
        <dbReference type="EMBL" id="MBL0765084.1"/>
    </source>
</evidence>